<evidence type="ECO:0000256" key="3">
    <source>
        <dbReference type="SAM" id="SignalP"/>
    </source>
</evidence>
<protein>
    <submittedName>
        <fullName evidence="4">Uncharacterized protein</fullName>
    </submittedName>
</protein>
<feature type="transmembrane region" description="Helical" evidence="2">
    <location>
        <begin position="229"/>
        <end position="249"/>
    </location>
</feature>
<evidence type="ECO:0000256" key="2">
    <source>
        <dbReference type="SAM" id="Phobius"/>
    </source>
</evidence>
<feature type="compositionally biased region" description="Acidic residues" evidence="1">
    <location>
        <begin position="191"/>
        <end position="203"/>
    </location>
</feature>
<dbReference type="AlphaFoldDB" id="A0A919SZP0"/>
<reference evidence="4" key="1">
    <citation type="submission" date="2021-03" db="EMBL/GenBank/DDBJ databases">
        <title>Whole genome shotgun sequence of Actinoplanes auranticolor NBRC 12245.</title>
        <authorList>
            <person name="Komaki H."/>
            <person name="Tamura T."/>
        </authorList>
    </citation>
    <scope>NUCLEOTIDE SEQUENCE</scope>
    <source>
        <strain evidence="4">NBRC 12245</strain>
    </source>
</reference>
<accession>A0A919SZP0</accession>
<dbReference type="Proteomes" id="UP000681340">
    <property type="component" value="Unassembled WGS sequence"/>
</dbReference>
<keyword evidence="2" id="KW-0472">Membrane</keyword>
<evidence type="ECO:0000313" key="4">
    <source>
        <dbReference type="EMBL" id="GIM80312.1"/>
    </source>
</evidence>
<keyword evidence="2" id="KW-1133">Transmembrane helix</keyword>
<feature type="region of interest" description="Disordered" evidence="1">
    <location>
        <begin position="152"/>
        <end position="225"/>
    </location>
</feature>
<proteinExistence type="predicted"/>
<feature type="chain" id="PRO_5037666330" evidence="3">
    <location>
        <begin position="28"/>
        <end position="272"/>
    </location>
</feature>
<name>A0A919SZP0_9ACTN</name>
<sequence>MRHRAALLCAILAATAATLIMPGRASAVEPGFEVAITELPDTFTAGDDARRVTVVVTSEQNRCVKVRWSLLIEVDGPGLNEVEVARDEDGDFPVQVQNVAAGTARITDVQLDPGVLCRGRTVTARYQIAFDDDAEPGRVTFRAQAFNAGRTLLQETSSRSEVKAEREEREEQEESKSPSPEPSPSPSESSPEPEESADDEATAEPEPTDKDVDVAAVPASGNDTGTPSLLGAGLIVGGILVFLGVGLLLRLRMRGRAPKHSTELPTGFYPTN</sequence>
<dbReference type="EMBL" id="BOQL01000095">
    <property type="protein sequence ID" value="GIM80312.1"/>
    <property type="molecule type" value="Genomic_DNA"/>
</dbReference>
<evidence type="ECO:0000256" key="1">
    <source>
        <dbReference type="SAM" id="MobiDB-lite"/>
    </source>
</evidence>
<gene>
    <name evidence="4" type="ORF">Aau02nite_89960</name>
</gene>
<evidence type="ECO:0000313" key="5">
    <source>
        <dbReference type="Proteomes" id="UP000681340"/>
    </source>
</evidence>
<feature type="compositionally biased region" description="Basic and acidic residues" evidence="1">
    <location>
        <begin position="158"/>
        <end position="169"/>
    </location>
</feature>
<comment type="caution">
    <text evidence="4">The sequence shown here is derived from an EMBL/GenBank/DDBJ whole genome shotgun (WGS) entry which is preliminary data.</text>
</comment>
<keyword evidence="3" id="KW-0732">Signal</keyword>
<feature type="signal peptide" evidence="3">
    <location>
        <begin position="1"/>
        <end position="27"/>
    </location>
</feature>
<keyword evidence="5" id="KW-1185">Reference proteome</keyword>
<keyword evidence="2" id="KW-0812">Transmembrane</keyword>
<organism evidence="4 5">
    <name type="scientific">Actinoplanes auranticolor</name>
    <dbReference type="NCBI Taxonomy" id="47988"/>
    <lineage>
        <taxon>Bacteria</taxon>
        <taxon>Bacillati</taxon>
        <taxon>Actinomycetota</taxon>
        <taxon>Actinomycetes</taxon>
        <taxon>Micromonosporales</taxon>
        <taxon>Micromonosporaceae</taxon>
        <taxon>Actinoplanes</taxon>
    </lineage>
</organism>